<name>A0ABU0JJ61_9HYPH</name>
<dbReference type="EMBL" id="JAUSVX010000022">
    <property type="protein sequence ID" value="MDQ0474321.1"/>
    <property type="molecule type" value="Genomic_DNA"/>
</dbReference>
<evidence type="ECO:0000313" key="7">
    <source>
        <dbReference type="EMBL" id="MDQ0474321.1"/>
    </source>
</evidence>
<dbReference type="HAMAP" id="MF_01365_B">
    <property type="entry name" value="Ribosomal_uL6_B"/>
    <property type="match status" value="1"/>
</dbReference>
<keyword evidence="3 5" id="KW-0699">rRNA-binding</keyword>
<feature type="domain" description="Large ribosomal subunit protein uL6 alpha-beta" evidence="6">
    <location>
        <begin position="91"/>
        <end position="164"/>
    </location>
</feature>
<evidence type="ECO:0000256" key="5">
    <source>
        <dbReference type="RuleBase" id="RU003870"/>
    </source>
</evidence>
<evidence type="ECO:0000256" key="4">
    <source>
        <dbReference type="RuleBase" id="RU003869"/>
    </source>
</evidence>
<dbReference type="Proteomes" id="UP001242480">
    <property type="component" value="Unassembled WGS sequence"/>
</dbReference>
<dbReference type="InterPro" id="IPR019906">
    <property type="entry name" value="Ribosomal_uL6_bac-type"/>
</dbReference>
<keyword evidence="3 5" id="KW-0694">RNA-binding</keyword>
<evidence type="ECO:0000259" key="6">
    <source>
        <dbReference type="Pfam" id="PF00347"/>
    </source>
</evidence>
<dbReference type="PIRSF" id="PIRSF002162">
    <property type="entry name" value="Ribosomal_L6"/>
    <property type="match status" value="1"/>
</dbReference>
<comment type="caution">
    <text evidence="7">The sequence shown here is derived from an EMBL/GenBank/DDBJ whole genome shotgun (WGS) entry which is preliminary data.</text>
</comment>
<comment type="similarity">
    <text evidence="3 4">Belongs to the universal ribosomal protein uL6 family.</text>
</comment>
<dbReference type="PANTHER" id="PTHR11655:SF14">
    <property type="entry name" value="LARGE RIBOSOMAL SUBUNIT PROTEIN UL6M"/>
    <property type="match status" value="1"/>
</dbReference>
<keyword evidence="8" id="KW-1185">Reference proteome</keyword>
<dbReference type="InterPro" id="IPR036789">
    <property type="entry name" value="Ribosomal_uL6-like_a/b-dom_sf"/>
</dbReference>
<dbReference type="RefSeq" id="WP_307283767.1">
    <property type="nucleotide sequence ID" value="NZ_JAUSVX010000022.1"/>
</dbReference>
<organism evidence="7 8">
    <name type="scientific">Labrys wisconsinensis</name>
    <dbReference type="NCBI Taxonomy" id="425677"/>
    <lineage>
        <taxon>Bacteria</taxon>
        <taxon>Pseudomonadati</taxon>
        <taxon>Pseudomonadota</taxon>
        <taxon>Alphaproteobacteria</taxon>
        <taxon>Hyphomicrobiales</taxon>
        <taxon>Xanthobacteraceae</taxon>
        <taxon>Labrys</taxon>
    </lineage>
</organism>
<protein>
    <recommendedName>
        <fullName evidence="3">Large ribosomal subunit protein uL6</fullName>
    </recommendedName>
</protein>
<dbReference type="SUPFAM" id="SSF56053">
    <property type="entry name" value="Ribosomal protein L6"/>
    <property type="match status" value="2"/>
</dbReference>
<sequence>MSRIGKKPVAVPAGVTASLDGQTVKAKGPKGELAFLVPDLVSVSLDAGLVKVQPRDESKPARAQWGMSRTMVSNIFVGVTKGFEKKLEINGVGYKAAVAGKVLKLSLGYSHDVDFPIPEGIAIVASKPTELLITGIDKQKVGQVAAEIREYRGPEPYKGKGVKYAGEFIFRKEGKKK</sequence>
<dbReference type="InterPro" id="IPR000702">
    <property type="entry name" value="Ribosomal_uL6-like"/>
</dbReference>
<keyword evidence="2 3" id="KW-0687">Ribonucleoprotein</keyword>
<keyword evidence="1 3" id="KW-0689">Ribosomal protein</keyword>
<feature type="domain" description="Large ribosomal subunit protein uL6 alpha-beta" evidence="6">
    <location>
        <begin position="11"/>
        <end position="82"/>
    </location>
</feature>
<evidence type="ECO:0000256" key="1">
    <source>
        <dbReference type="ARBA" id="ARBA00022980"/>
    </source>
</evidence>
<dbReference type="InterPro" id="IPR020040">
    <property type="entry name" value="Ribosomal_uL6_a/b-dom"/>
</dbReference>
<comment type="subunit">
    <text evidence="3">Part of the 50S ribosomal subunit.</text>
</comment>
<accession>A0ABU0JJ61</accession>
<evidence type="ECO:0000256" key="3">
    <source>
        <dbReference type="HAMAP-Rule" id="MF_01365"/>
    </source>
</evidence>
<dbReference type="GO" id="GO:0005840">
    <property type="term" value="C:ribosome"/>
    <property type="evidence" value="ECO:0007669"/>
    <property type="project" value="UniProtKB-KW"/>
</dbReference>
<comment type="function">
    <text evidence="3 5">This protein binds to the 23S rRNA, and is important in its secondary structure. It is located near the subunit interface in the base of the L7/L12 stalk, and near the tRNA binding site of the peptidyltransferase center.</text>
</comment>
<dbReference type="Gene3D" id="3.90.930.12">
    <property type="entry name" value="Ribosomal protein L6, alpha-beta domain"/>
    <property type="match status" value="2"/>
</dbReference>
<evidence type="ECO:0000256" key="2">
    <source>
        <dbReference type="ARBA" id="ARBA00023274"/>
    </source>
</evidence>
<proteinExistence type="inferred from homology"/>
<dbReference type="PRINTS" id="PR00059">
    <property type="entry name" value="RIBOSOMALL6"/>
</dbReference>
<dbReference type="Pfam" id="PF00347">
    <property type="entry name" value="Ribosomal_L6"/>
    <property type="match status" value="2"/>
</dbReference>
<evidence type="ECO:0000313" key="8">
    <source>
        <dbReference type="Proteomes" id="UP001242480"/>
    </source>
</evidence>
<reference evidence="7 8" key="1">
    <citation type="submission" date="2023-07" db="EMBL/GenBank/DDBJ databases">
        <title>Genomic Encyclopedia of Type Strains, Phase IV (KMG-IV): sequencing the most valuable type-strain genomes for metagenomic binning, comparative biology and taxonomic classification.</title>
        <authorList>
            <person name="Goeker M."/>
        </authorList>
    </citation>
    <scope>NUCLEOTIDE SEQUENCE [LARGE SCALE GENOMIC DNA]</scope>
    <source>
        <strain evidence="7 8">DSM 19619</strain>
    </source>
</reference>
<dbReference type="NCBIfam" id="TIGR03654">
    <property type="entry name" value="L6_bact"/>
    <property type="match status" value="1"/>
</dbReference>
<dbReference type="PANTHER" id="PTHR11655">
    <property type="entry name" value="60S/50S RIBOSOMAL PROTEIN L6/L9"/>
    <property type="match status" value="1"/>
</dbReference>
<dbReference type="PROSITE" id="PS00525">
    <property type="entry name" value="RIBOSOMAL_L6_1"/>
    <property type="match status" value="1"/>
</dbReference>
<dbReference type="InterPro" id="IPR002358">
    <property type="entry name" value="Ribosomal_uL6_CS"/>
</dbReference>
<gene>
    <name evidence="3" type="primary">rplF</name>
    <name evidence="7" type="ORF">QO011_007361</name>
</gene>